<gene>
    <name evidence="1" type="ORF">A6R68_23673</name>
</gene>
<accession>A0A1A6HVS3</accession>
<dbReference type="EMBL" id="LZPO01008079">
    <property type="protein sequence ID" value="OBS82336.1"/>
    <property type="molecule type" value="Genomic_DNA"/>
</dbReference>
<dbReference type="STRING" id="56216.A0A1A6HVS3"/>
<name>A0A1A6HVS3_NEOLE</name>
<proteinExistence type="predicted"/>
<dbReference type="OrthoDB" id="9306524at2759"/>
<dbReference type="Proteomes" id="UP000092124">
    <property type="component" value="Unassembled WGS sequence"/>
</dbReference>
<feature type="non-terminal residue" evidence="1">
    <location>
        <position position="70"/>
    </location>
</feature>
<keyword evidence="2" id="KW-1185">Reference proteome</keyword>
<dbReference type="AlphaFoldDB" id="A0A1A6HVS3"/>
<comment type="caution">
    <text evidence="1">The sequence shown here is derived from an EMBL/GenBank/DDBJ whole genome shotgun (WGS) entry which is preliminary data.</text>
</comment>
<evidence type="ECO:0000313" key="1">
    <source>
        <dbReference type="EMBL" id="OBS82336.1"/>
    </source>
</evidence>
<sequence length="70" mass="7877">MNLHQVLTGAVNPGDHCFSVGSVGEQRFTDDCLLKVWYNVENWRPAVTSPDKNSEKQSQGEIDFSFVYLA</sequence>
<organism evidence="1 2">
    <name type="scientific">Neotoma lepida</name>
    <name type="common">Desert woodrat</name>
    <dbReference type="NCBI Taxonomy" id="56216"/>
    <lineage>
        <taxon>Eukaryota</taxon>
        <taxon>Metazoa</taxon>
        <taxon>Chordata</taxon>
        <taxon>Craniata</taxon>
        <taxon>Vertebrata</taxon>
        <taxon>Euteleostomi</taxon>
        <taxon>Mammalia</taxon>
        <taxon>Eutheria</taxon>
        <taxon>Euarchontoglires</taxon>
        <taxon>Glires</taxon>
        <taxon>Rodentia</taxon>
        <taxon>Myomorpha</taxon>
        <taxon>Muroidea</taxon>
        <taxon>Cricetidae</taxon>
        <taxon>Neotominae</taxon>
        <taxon>Neotoma</taxon>
    </lineage>
</organism>
<reference evidence="1 2" key="1">
    <citation type="submission" date="2016-06" db="EMBL/GenBank/DDBJ databases">
        <title>The Draft Genome Sequence and Annotation of the Desert Woodrat Neotoma lepida.</title>
        <authorList>
            <person name="Campbell M."/>
            <person name="Oakeson K.F."/>
            <person name="Yandell M."/>
            <person name="Halpert J.R."/>
            <person name="Dearing D."/>
        </authorList>
    </citation>
    <scope>NUCLEOTIDE SEQUENCE [LARGE SCALE GENOMIC DNA]</scope>
    <source>
        <strain evidence="1">417</strain>
        <tissue evidence="1">Liver</tissue>
    </source>
</reference>
<protein>
    <submittedName>
        <fullName evidence="1">Uncharacterized protein</fullName>
    </submittedName>
</protein>
<evidence type="ECO:0000313" key="2">
    <source>
        <dbReference type="Proteomes" id="UP000092124"/>
    </source>
</evidence>